<evidence type="ECO:0000313" key="6">
    <source>
        <dbReference type="Proteomes" id="UP000015101"/>
    </source>
</evidence>
<dbReference type="Gene3D" id="3.60.15.10">
    <property type="entry name" value="Ribonuclease Z/Hydroxyacylglutathione hydrolase-like"/>
    <property type="match status" value="1"/>
</dbReference>
<dbReference type="PANTHER" id="PTHR23240:SF8">
    <property type="entry name" value="PROTEIN ARTEMIS"/>
    <property type="match status" value="1"/>
</dbReference>
<evidence type="ECO:0000256" key="3">
    <source>
        <dbReference type="ARBA" id="ARBA00022839"/>
    </source>
</evidence>
<dbReference type="OrthoDB" id="262529at2759"/>
<dbReference type="OMA" id="IRSEPWW"/>
<dbReference type="GO" id="GO:0004527">
    <property type="term" value="F:exonuclease activity"/>
    <property type="evidence" value="ECO:0007669"/>
    <property type="project" value="UniProtKB-KW"/>
</dbReference>
<reference evidence="4 6" key="2">
    <citation type="journal article" date="2013" name="Nature">
        <title>Insights into bilaterian evolution from three spiralian genomes.</title>
        <authorList>
            <person name="Simakov O."/>
            <person name="Marletaz F."/>
            <person name="Cho S.J."/>
            <person name="Edsinger-Gonzales E."/>
            <person name="Havlak P."/>
            <person name="Hellsten U."/>
            <person name="Kuo D.H."/>
            <person name="Larsson T."/>
            <person name="Lv J."/>
            <person name="Arendt D."/>
            <person name="Savage R."/>
            <person name="Osoegawa K."/>
            <person name="de Jong P."/>
            <person name="Grimwood J."/>
            <person name="Chapman J.A."/>
            <person name="Shapiro H."/>
            <person name="Aerts A."/>
            <person name="Otillar R.P."/>
            <person name="Terry A.Y."/>
            <person name="Boore J.L."/>
            <person name="Grigoriev I.V."/>
            <person name="Lindberg D.R."/>
            <person name="Seaver E.C."/>
            <person name="Weisblat D.A."/>
            <person name="Putnam N.H."/>
            <person name="Rokhsar D.S."/>
        </authorList>
    </citation>
    <scope>NUCLEOTIDE SEQUENCE</scope>
</reference>
<keyword evidence="1" id="KW-0540">Nuclease</keyword>
<proteinExistence type="predicted"/>
<organism evidence="5 6">
    <name type="scientific">Helobdella robusta</name>
    <name type="common">Californian leech</name>
    <dbReference type="NCBI Taxonomy" id="6412"/>
    <lineage>
        <taxon>Eukaryota</taxon>
        <taxon>Metazoa</taxon>
        <taxon>Spiralia</taxon>
        <taxon>Lophotrochozoa</taxon>
        <taxon>Annelida</taxon>
        <taxon>Clitellata</taxon>
        <taxon>Hirudinea</taxon>
        <taxon>Rhynchobdellida</taxon>
        <taxon>Glossiphoniidae</taxon>
        <taxon>Helobdella</taxon>
    </lineage>
</organism>
<reference evidence="6" key="1">
    <citation type="submission" date="2012-12" db="EMBL/GenBank/DDBJ databases">
        <authorList>
            <person name="Hellsten U."/>
            <person name="Grimwood J."/>
            <person name="Chapman J.A."/>
            <person name="Shapiro H."/>
            <person name="Aerts A."/>
            <person name="Otillar R.P."/>
            <person name="Terry A.Y."/>
            <person name="Boore J.L."/>
            <person name="Simakov O."/>
            <person name="Marletaz F."/>
            <person name="Cho S.-J."/>
            <person name="Edsinger-Gonzales E."/>
            <person name="Havlak P."/>
            <person name="Kuo D.-H."/>
            <person name="Larsson T."/>
            <person name="Lv J."/>
            <person name="Arendt D."/>
            <person name="Savage R."/>
            <person name="Osoegawa K."/>
            <person name="de Jong P."/>
            <person name="Lindberg D.R."/>
            <person name="Seaver E.C."/>
            <person name="Weisblat D.A."/>
            <person name="Putnam N.H."/>
            <person name="Grigoriev I.V."/>
            <person name="Rokhsar D.S."/>
        </authorList>
    </citation>
    <scope>NUCLEOTIDE SEQUENCE</scope>
</reference>
<accession>T1G8G0</accession>
<dbReference type="InParanoid" id="T1G8G0"/>
<gene>
    <name evidence="5" type="primary">20217357</name>
    <name evidence="4" type="ORF">HELRODRAFT_92422</name>
</gene>
<dbReference type="EnsemblMetazoa" id="HelroT92422">
    <property type="protein sequence ID" value="HelroP92422"/>
    <property type="gene ID" value="HelroG92422"/>
</dbReference>
<dbReference type="PANTHER" id="PTHR23240">
    <property type="entry name" value="DNA CROSS-LINK REPAIR PROTEIN PSO2/SNM1-RELATED"/>
    <property type="match status" value="1"/>
</dbReference>
<dbReference type="RefSeq" id="XP_009015162.1">
    <property type="nucleotide sequence ID" value="XM_009016914.1"/>
</dbReference>
<name>T1G8G0_HELRO</name>
<evidence type="ECO:0000256" key="2">
    <source>
        <dbReference type="ARBA" id="ARBA00022801"/>
    </source>
</evidence>
<dbReference type="SUPFAM" id="SSF56281">
    <property type="entry name" value="Metallo-hydrolase/oxidoreductase"/>
    <property type="match status" value="1"/>
</dbReference>
<evidence type="ECO:0000256" key="1">
    <source>
        <dbReference type="ARBA" id="ARBA00022722"/>
    </source>
</evidence>
<reference evidence="5" key="3">
    <citation type="submission" date="2015-06" db="UniProtKB">
        <authorList>
            <consortium name="EnsemblMetazoa"/>
        </authorList>
    </citation>
    <scope>IDENTIFICATION</scope>
</reference>
<dbReference type="GeneID" id="20217357"/>
<dbReference type="KEGG" id="hro:HELRODRAFT_92422"/>
<keyword evidence="6" id="KW-1185">Reference proteome</keyword>
<evidence type="ECO:0000313" key="5">
    <source>
        <dbReference type="EnsemblMetazoa" id="HelroP92422"/>
    </source>
</evidence>
<dbReference type="AlphaFoldDB" id="T1G8G0"/>
<keyword evidence="2" id="KW-0378">Hydrolase</keyword>
<dbReference type="Proteomes" id="UP000015101">
    <property type="component" value="Unassembled WGS sequence"/>
</dbReference>
<dbReference type="InterPro" id="IPR036866">
    <property type="entry name" value="RibonucZ/Hydroxyglut_hydro"/>
</dbReference>
<protein>
    <recommendedName>
        <fullName evidence="7">Metallo-beta-lactamase domain-containing protein</fullName>
    </recommendedName>
</protein>
<sequence length="238" mass="27079">MSCFGGIMNEYKFLSIDRFDSVNLKSSVFMLSHNHSDHTIGLASAEFKSRLLTNPAVKLYCSEVSRNLLLINSIYDEIKESIIALPVNSPTILKIPNDNDDKNYMDQTITVTCLQAGHCPGSVMFLIQGSEGDVLYTGDFRLTLDNLTKMPNLSQYHLNPKTLKSVYMDTTFFNPKTFFIPSREDSLKLTCDLISDWLKMGRDRLVTLKFKASLGYEFLLLGLYKHFNEKVVPVFFLV</sequence>
<dbReference type="HOGENOM" id="CLU_005260_1_0_1"/>
<evidence type="ECO:0008006" key="7">
    <source>
        <dbReference type="Google" id="ProtNLM"/>
    </source>
</evidence>
<dbReference type="EMBL" id="AMQM01009349">
    <property type="status" value="NOT_ANNOTATED_CDS"/>
    <property type="molecule type" value="Genomic_DNA"/>
</dbReference>
<dbReference type="EMBL" id="KB096301">
    <property type="protein sequence ID" value="ESO06743.1"/>
    <property type="molecule type" value="Genomic_DNA"/>
</dbReference>
<keyword evidence="3" id="KW-0269">Exonuclease</keyword>
<evidence type="ECO:0000313" key="4">
    <source>
        <dbReference type="EMBL" id="ESO06743.1"/>
    </source>
</evidence>
<dbReference type="STRING" id="6412.T1G8G0"/>
<dbReference type="eggNOG" id="KOG1361">
    <property type="taxonomic scope" value="Eukaryota"/>
</dbReference>
<dbReference type="CTD" id="20217357"/>